<organism evidence="2 3">
    <name type="scientific">Rhynchophorus ferrugineus</name>
    <name type="common">Red palm weevil</name>
    <name type="synonym">Curculio ferrugineus</name>
    <dbReference type="NCBI Taxonomy" id="354439"/>
    <lineage>
        <taxon>Eukaryota</taxon>
        <taxon>Metazoa</taxon>
        <taxon>Ecdysozoa</taxon>
        <taxon>Arthropoda</taxon>
        <taxon>Hexapoda</taxon>
        <taxon>Insecta</taxon>
        <taxon>Pterygota</taxon>
        <taxon>Neoptera</taxon>
        <taxon>Endopterygota</taxon>
        <taxon>Coleoptera</taxon>
        <taxon>Polyphaga</taxon>
        <taxon>Cucujiformia</taxon>
        <taxon>Curculionidae</taxon>
        <taxon>Dryophthorinae</taxon>
        <taxon>Rhynchophorus</taxon>
    </lineage>
</organism>
<dbReference type="Proteomes" id="UP000625711">
    <property type="component" value="Unassembled WGS sequence"/>
</dbReference>
<gene>
    <name evidence="2" type="ORF">GWI33_018967</name>
</gene>
<comment type="caution">
    <text evidence="2">The sequence shown here is derived from an EMBL/GenBank/DDBJ whole genome shotgun (WGS) entry which is preliminary data.</text>
</comment>
<feature type="region of interest" description="Disordered" evidence="1">
    <location>
        <begin position="1"/>
        <end position="27"/>
    </location>
</feature>
<evidence type="ECO:0000313" key="3">
    <source>
        <dbReference type="Proteomes" id="UP000625711"/>
    </source>
</evidence>
<evidence type="ECO:0000256" key="1">
    <source>
        <dbReference type="SAM" id="MobiDB-lite"/>
    </source>
</evidence>
<evidence type="ECO:0000313" key="2">
    <source>
        <dbReference type="EMBL" id="KAF7267840.1"/>
    </source>
</evidence>
<dbReference type="EMBL" id="JAACXV010014381">
    <property type="protein sequence ID" value="KAF7267840.1"/>
    <property type="molecule type" value="Genomic_DNA"/>
</dbReference>
<feature type="compositionally biased region" description="Basic and acidic residues" evidence="1">
    <location>
        <begin position="9"/>
        <end position="27"/>
    </location>
</feature>
<reference evidence="2" key="1">
    <citation type="submission" date="2020-08" db="EMBL/GenBank/DDBJ databases">
        <title>Genome sequencing and assembly of the red palm weevil Rhynchophorus ferrugineus.</title>
        <authorList>
            <person name="Dias G.B."/>
            <person name="Bergman C.M."/>
            <person name="Manee M."/>
        </authorList>
    </citation>
    <scope>NUCLEOTIDE SEQUENCE</scope>
    <source>
        <strain evidence="2">AA-2017</strain>
        <tissue evidence="2">Whole larva</tissue>
    </source>
</reference>
<dbReference type="AlphaFoldDB" id="A0A834M5Q7"/>
<proteinExistence type="predicted"/>
<sequence length="89" mass="10190">MALYSGDETSQRMKIKEDDKENEKKENEKCTGFNFTIWRAIQRRAWQNSKANADLCILIAAFYSGKRATTAIQRTATSACVAANYENRF</sequence>
<accession>A0A834M5Q7</accession>
<name>A0A834M5Q7_RHYFE</name>
<protein>
    <submittedName>
        <fullName evidence="2">Uncharacterized protein</fullName>
    </submittedName>
</protein>
<keyword evidence="3" id="KW-1185">Reference proteome</keyword>